<reference evidence="2" key="1">
    <citation type="submission" date="2018-05" db="EMBL/GenBank/DDBJ databases">
        <authorList>
            <person name="Lanie J.A."/>
            <person name="Ng W.-L."/>
            <person name="Kazmierczak K.M."/>
            <person name="Andrzejewski T.M."/>
            <person name="Davidsen T.M."/>
            <person name="Wayne K.J."/>
            <person name="Tettelin H."/>
            <person name="Glass J.I."/>
            <person name="Rusch D."/>
            <person name="Podicherti R."/>
            <person name="Tsui H.-C.T."/>
            <person name="Winkler M.E."/>
        </authorList>
    </citation>
    <scope>NUCLEOTIDE SEQUENCE</scope>
</reference>
<evidence type="ECO:0000313" key="2">
    <source>
        <dbReference type="EMBL" id="SVD39579.1"/>
    </source>
</evidence>
<proteinExistence type="predicted"/>
<sequence>MPTCPNPKCQVEVNDGVNFCTTCGYNLSADTPSPAESQRESEIF</sequence>
<dbReference type="AlphaFoldDB" id="A0A382UZB9"/>
<accession>A0A382UZB9</accession>
<dbReference type="InterPro" id="IPR026870">
    <property type="entry name" value="Zinc_ribbon_dom"/>
</dbReference>
<dbReference type="Pfam" id="PF13240">
    <property type="entry name" value="Zn_Ribbon_1"/>
    <property type="match status" value="1"/>
</dbReference>
<gene>
    <name evidence="2" type="ORF">METZ01_LOCUS392433</name>
</gene>
<feature type="domain" description="Zinc-ribbon" evidence="1">
    <location>
        <begin position="7"/>
        <end position="27"/>
    </location>
</feature>
<organism evidence="2">
    <name type="scientific">marine metagenome</name>
    <dbReference type="NCBI Taxonomy" id="408172"/>
    <lineage>
        <taxon>unclassified sequences</taxon>
        <taxon>metagenomes</taxon>
        <taxon>ecological metagenomes</taxon>
    </lineage>
</organism>
<evidence type="ECO:0000259" key="1">
    <source>
        <dbReference type="Pfam" id="PF13240"/>
    </source>
</evidence>
<name>A0A382UZB9_9ZZZZ</name>
<dbReference type="EMBL" id="UINC01147957">
    <property type="protein sequence ID" value="SVD39579.1"/>
    <property type="molecule type" value="Genomic_DNA"/>
</dbReference>
<feature type="non-terminal residue" evidence="2">
    <location>
        <position position="44"/>
    </location>
</feature>
<protein>
    <recommendedName>
        <fullName evidence="1">Zinc-ribbon domain-containing protein</fullName>
    </recommendedName>
</protein>